<dbReference type="InterPro" id="IPR015943">
    <property type="entry name" value="WD40/YVTN_repeat-like_dom_sf"/>
</dbReference>
<evidence type="ECO:0000256" key="3">
    <source>
        <dbReference type="PROSITE-ProRule" id="PRU00221"/>
    </source>
</evidence>
<keyword evidence="5" id="KW-1185">Reference proteome</keyword>
<dbReference type="InterPro" id="IPR001680">
    <property type="entry name" value="WD40_rpt"/>
</dbReference>
<dbReference type="Gene3D" id="2.130.10.10">
    <property type="entry name" value="YVTN repeat-like/Quinoprotein amine dehydrogenase"/>
    <property type="match status" value="1"/>
</dbReference>
<dbReference type="RefSeq" id="WP_200673415.1">
    <property type="nucleotide sequence ID" value="NZ_JAACYA010000001.1"/>
</dbReference>
<dbReference type="PANTHER" id="PTHR44019">
    <property type="entry name" value="WD REPEAT-CONTAINING PROTEIN 55"/>
    <property type="match status" value="1"/>
</dbReference>
<reference evidence="4 5" key="1">
    <citation type="journal article" date="2021" name="Syst. Appl. Microbiol.">
        <title>Persephonella atlantica sp. nov.: How to adapt to physico-chemical gradients in high temperature hydrothermal habitats.</title>
        <authorList>
            <person name="Francois D.X."/>
            <person name="Godfroy A."/>
            <person name="Mathien C."/>
            <person name="Aube J."/>
            <person name="Cathalot C."/>
            <person name="Lesongeur F."/>
            <person name="L'Haridon S."/>
            <person name="Philippon X."/>
            <person name="Roussel E.G."/>
        </authorList>
    </citation>
    <scope>NUCLEOTIDE SEQUENCE [LARGE SCALE GENOMIC DNA]</scope>
    <source>
        <strain evidence="4 5">MO1340</strain>
    </source>
</reference>
<sequence>MKKLLSLSALLFVFVMRTYSVTPELVNVLKVDGAVSELRYSNGKIFVATERGKVEVIELETRNHLLEIKYPEFEDFTGELQLPKIFSVDVSPDGKKIIAVVQASRGGREVYIYEKKQLKKIISRKKHLPIAKVRFITSDRVLFGLSGDELVLYNLSEGKIIYRNPVGMSFFSDMEVNNDKTEVAVVDESGDTKIVDIKTGKVIKIIEELNKDKVFDVDFKNGRVISGGRDKKAVFYNLKTGRYRIFYADDFMVFSVALSPSGKKGAYLYNDKFDVRIVDTETGDIISVLKGHRATPSNILFIDENQLIIGCDDGKLYIWRLKR</sequence>
<feature type="repeat" description="WD" evidence="3">
    <location>
        <begin position="289"/>
        <end position="323"/>
    </location>
</feature>
<protein>
    <submittedName>
        <fullName evidence="4">Uncharacterized protein</fullName>
    </submittedName>
</protein>
<evidence type="ECO:0000313" key="4">
    <source>
        <dbReference type="EMBL" id="MBK3332022.1"/>
    </source>
</evidence>
<organism evidence="4 5">
    <name type="scientific">Persephonella atlantica</name>
    <dbReference type="NCBI Taxonomy" id="2699429"/>
    <lineage>
        <taxon>Bacteria</taxon>
        <taxon>Pseudomonadati</taxon>
        <taxon>Aquificota</taxon>
        <taxon>Aquificia</taxon>
        <taxon>Aquificales</taxon>
        <taxon>Hydrogenothermaceae</taxon>
        <taxon>Persephonella</taxon>
    </lineage>
</organism>
<dbReference type="EMBL" id="JAACYA010000001">
    <property type="protein sequence ID" value="MBK3332022.1"/>
    <property type="molecule type" value="Genomic_DNA"/>
</dbReference>
<keyword evidence="1 3" id="KW-0853">WD repeat</keyword>
<accession>A0ABS1GGZ6</accession>
<dbReference type="InterPro" id="IPR011047">
    <property type="entry name" value="Quinoprotein_ADH-like_sf"/>
</dbReference>
<dbReference type="InterPro" id="IPR050505">
    <property type="entry name" value="WDR55/POC1"/>
</dbReference>
<dbReference type="PROSITE" id="PS50294">
    <property type="entry name" value="WD_REPEATS_REGION"/>
    <property type="match status" value="1"/>
</dbReference>
<dbReference type="Proteomes" id="UP000772812">
    <property type="component" value="Unassembled WGS sequence"/>
</dbReference>
<keyword evidence="2" id="KW-0677">Repeat</keyword>
<dbReference type="SMART" id="SM00320">
    <property type="entry name" value="WD40"/>
    <property type="match status" value="3"/>
</dbReference>
<dbReference type="SUPFAM" id="SSF50998">
    <property type="entry name" value="Quinoprotein alcohol dehydrogenase-like"/>
    <property type="match status" value="1"/>
</dbReference>
<gene>
    <name evidence="4" type="ORF">GWK41_02940</name>
</gene>
<dbReference type="PANTHER" id="PTHR44019:SF8">
    <property type="entry name" value="POC1 CENTRIOLAR PROTEIN HOMOLOG"/>
    <property type="match status" value="1"/>
</dbReference>
<dbReference type="Pfam" id="PF00400">
    <property type="entry name" value="WD40"/>
    <property type="match status" value="1"/>
</dbReference>
<evidence type="ECO:0000256" key="2">
    <source>
        <dbReference type="ARBA" id="ARBA00022737"/>
    </source>
</evidence>
<proteinExistence type="predicted"/>
<name>A0ABS1GGZ6_9AQUI</name>
<evidence type="ECO:0000256" key="1">
    <source>
        <dbReference type="ARBA" id="ARBA00022574"/>
    </source>
</evidence>
<comment type="caution">
    <text evidence="4">The sequence shown here is derived from an EMBL/GenBank/DDBJ whole genome shotgun (WGS) entry which is preliminary data.</text>
</comment>
<dbReference type="PROSITE" id="PS50082">
    <property type="entry name" value="WD_REPEATS_2"/>
    <property type="match status" value="1"/>
</dbReference>
<evidence type="ECO:0000313" key="5">
    <source>
        <dbReference type="Proteomes" id="UP000772812"/>
    </source>
</evidence>